<dbReference type="PANTHER" id="PTHR33232">
    <property type="entry name" value="PROTEIN SIEVE ELEMENT OCCLUSION B-LIKE"/>
    <property type="match status" value="1"/>
</dbReference>
<gene>
    <name evidence="4" type="ORF">L484_016347</name>
</gene>
<dbReference type="AlphaFoldDB" id="W9QNV6"/>
<organism evidence="4 5">
    <name type="scientific">Morus notabilis</name>
    <dbReference type="NCBI Taxonomy" id="981085"/>
    <lineage>
        <taxon>Eukaryota</taxon>
        <taxon>Viridiplantae</taxon>
        <taxon>Streptophyta</taxon>
        <taxon>Embryophyta</taxon>
        <taxon>Tracheophyta</taxon>
        <taxon>Spermatophyta</taxon>
        <taxon>Magnoliopsida</taxon>
        <taxon>eudicotyledons</taxon>
        <taxon>Gunneridae</taxon>
        <taxon>Pentapetalae</taxon>
        <taxon>rosids</taxon>
        <taxon>fabids</taxon>
        <taxon>Rosales</taxon>
        <taxon>Moraceae</taxon>
        <taxon>Moreae</taxon>
        <taxon>Morus</taxon>
    </lineage>
</organism>
<proteinExistence type="predicted"/>
<reference evidence="5" key="1">
    <citation type="submission" date="2013-01" db="EMBL/GenBank/DDBJ databases">
        <title>Draft Genome Sequence of a Mulberry Tree, Morus notabilis C.K. Schneid.</title>
        <authorList>
            <person name="He N."/>
            <person name="Zhao S."/>
        </authorList>
    </citation>
    <scope>NUCLEOTIDE SEQUENCE</scope>
</reference>
<dbReference type="PANTHER" id="PTHR33232:SF18">
    <property type="entry name" value="PROTEIN SIEVE ELEMENT OCCLUSION B-LIKE"/>
    <property type="match status" value="1"/>
</dbReference>
<evidence type="ECO:0000259" key="2">
    <source>
        <dbReference type="Pfam" id="PF14576"/>
    </source>
</evidence>
<dbReference type="InterPro" id="IPR039299">
    <property type="entry name" value="SEOA"/>
</dbReference>
<dbReference type="InterPro" id="IPR027944">
    <property type="entry name" value="SEO_C"/>
</dbReference>
<dbReference type="eggNOG" id="ENOG502SJ4F">
    <property type="taxonomic scope" value="Eukaryota"/>
</dbReference>
<dbReference type="EMBL" id="KE343450">
    <property type="protein sequence ID" value="EXB29857.1"/>
    <property type="molecule type" value="Genomic_DNA"/>
</dbReference>
<protein>
    <submittedName>
        <fullName evidence="4">Uncharacterized protein</fullName>
    </submittedName>
</protein>
<dbReference type="Proteomes" id="UP000030645">
    <property type="component" value="Unassembled WGS sequence"/>
</dbReference>
<keyword evidence="5" id="KW-1185">Reference proteome</keyword>
<feature type="domain" description="Sieve element occlusion N-terminal" evidence="2">
    <location>
        <begin position="35"/>
        <end position="285"/>
    </location>
</feature>
<dbReference type="GO" id="GO:0010088">
    <property type="term" value="P:phloem development"/>
    <property type="evidence" value="ECO:0007669"/>
    <property type="project" value="InterPro"/>
</dbReference>
<dbReference type="Pfam" id="PF14577">
    <property type="entry name" value="SEO_C"/>
    <property type="match status" value="1"/>
</dbReference>
<feature type="region of interest" description="Disordered" evidence="1">
    <location>
        <begin position="1"/>
        <end position="33"/>
    </location>
</feature>
<evidence type="ECO:0000313" key="4">
    <source>
        <dbReference type="EMBL" id="EXB29857.1"/>
    </source>
</evidence>
<feature type="domain" description="Sieve element occlusion C-terminal" evidence="3">
    <location>
        <begin position="567"/>
        <end position="701"/>
    </location>
</feature>
<evidence type="ECO:0000259" key="3">
    <source>
        <dbReference type="Pfam" id="PF14577"/>
    </source>
</evidence>
<name>W9QNV6_9ROSA</name>
<evidence type="ECO:0000256" key="1">
    <source>
        <dbReference type="SAM" id="MobiDB-lite"/>
    </source>
</evidence>
<sequence length="712" mass="81252">MNTKGASGSAKPADAKPAGSATNNDAPKPSPFKISDEQIKEQIFKAHGNDGTLAADSLFPIVVNILKRSTQIVDDLVKGYAKVPPAKTEDTQNVPTANINIPICTLKDIRFELSCCKDPQPETAHERTLKILTNLKAYSWDATAVLTLAAFSSEFGDFWLLVELEKSNHNNLSKSLAILKGASNLTSTAEILQARKTAVIALNDLIKDTLELTDIIFQLENLSSDFPIEIAKIPKETDIYWIMIAVIACGSKVAILTSTEEIKPLDLSPYADKIKAVLTTRKGKLTDLLLKKAEGAFYSDLVKVSKIRTKDPEFLAKLFFGKDYADDNAKLIIDESNNCNKVVLNVLTDKTKTLFILVSYLDIFDDDLDILKLIQTEKIAKDQKLQEQYGIVWMPIVDENQPEYYQKMAKDIVNRVRTNKMEGFVVKPVSHQATLKFLKKEWNFKGSPIVAVKDEDKGIYVNRNTFYTISILGLEAFPFDKRKETEFINAMKWMIPLFKDYSDVGDDKLSTWVKMENNYIFIFGGKDKTGWAKDMKEKRETMLKVLNPDRTKGTFTIKLLDVEQNLDTKERFWKRLEGLFITKINHYDDRPKQQIQRLYSYKNEERGWFALNKGDETIIVGNRTSFSKMMDEFDKWSGKIRPQEFEVAFRDYHEKTLTTLWGQMNCSRVDIPKNAPKVKEGIKCPECDHEMEMSIRYNCCHNFSRVIPILRT</sequence>
<dbReference type="OrthoDB" id="1182590at2759"/>
<accession>W9QNV6</accession>
<dbReference type="KEGG" id="mnt:21399396"/>
<dbReference type="Pfam" id="PF14576">
    <property type="entry name" value="SEO_N"/>
    <property type="match status" value="1"/>
</dbReference>
<dbReference type="STRING" id="981085.W9QNV6"/>
<dbReference type="InterPro" id="IPR027942">
    <property type="entry name" value="SEO_N"/>
</dbReference>
<evidence type="ECO:0000313" key="5">
    <source>
        <dbReference type="Proteomes" id="UP000030645"/>
    </source>
</evidence>